<sequence length="672" mass="71894">MQVQDTGTYSVSGNSITVSLPGVGKSAHGSWSLSANTLRLPFQLFSNDAGSSLWSCIAAASNPSGEGSGSGGGGSHSTSGASGSGGQNSNGSNNEKGSNGHGNSLSTTGNKKGSGPAGPTHQPNNPPPDNPPNNPPDNPPDNPPPDNPPNNPPDNPPDNPPNNPPNTPPNQPNSWQNSPVAPYVGDWVGIGWGWEVRFQSGDWNGHPDEKNSVMTLTVRHLARFDFTVDAKGQVVGNGEVTYDLDPNLCGVYRAAEQINMAIDVLKNFNSALSKMRSYATQIDKIFGMKSQIEASEAKDKIESWKKFKNANSAQQFGVTQTHTSPWSNMGHNAEDTGDLAASVWYERCSKGAPVSIVGGLSCEDLLGGPPLTVPGEMQSTEEKLAEFAKDQGKDLAKDAWKKLQEKDPGFWNHDANYLYTTVSGEAVDAAADALKEKTLKTLNVFDVQEQPGKDECAGIPSTRTAGNSFNTPTAESLMASWKELGDSIKTMNPDVAVNVLMNAPGVTKVQYDYKGLANGPESRRFKIRGYVSGNKLVLHQDGDVYGGDKNLPVQYTVNMVTTKAQFPTWSPFIDNDSADLATSGKVKQLERKSVTCDVKSGKTGGKEAPSTAGGASKCTPHEELVTTVSDSSTPFAIYYKSGEHRNGVKVWHEYEYYWNAYKVTEPLSITEK</sequence>
<protein>
    <submittedName>
        <fullName evidence="2">Uncharacterized protein</fullName>
    </submittedName>
</protein>
<dbReference type="AlphaFoldDB" id="A0A3R9WE80"/>
<dbReference type="EMBL" id="RSDW01000001">
    <property type="protein sequence ID" value="RSL15109.1"/>
    <property type="molecule type" value="Genomic_DNA"/>
</dbReference>
<dbReference type="Proteomes" id="UP000269669">
    <property type="component" value="Unassembled WGS sequence"/>
</dbReference>
<keyword evidence="3" id="KW-1185">Reference proteome</keyword>
<evidence type="ECO:0000256" key="1">
    <source>
        <dbReference type="SAM" id="MobiDB-lite"/>
    </source>
</evidence>
<feature type="region of interest" description="Disordered" evidence="1">
    <location>
        <begin position="598"/>
        <end position="618"/>
    </location>
</feature>
<feature type="compositionally biased region" description="Low complexity" evidence="1">
    <location>
        <begin position="89"/>
        <end position="104"/>
    </location>
</feature>
<dbReference type="RefSeq" id="WP_125483892.1">
    <property type="nucleotide sequence ID" value="NZ_RSDW01000001.1"/>
</dbReference>
<feature type="compositionally biased region" description="Pro residues" evidence="1">
    <location>
        <begin position="124"/>
        <end position="171"/>
    </location>
</feature>
<comment type="caution">
    <text evidence="2">The sequence shown here is derived from an EMBL/GenBank/DDBJ whole genome shotgun (WGS) entry which is preliminary data.</text>
</comment>
<evidence type="ECO:0000313" key="3">
    <source>
        <dbReference type="Proteomes" id="UP000269669"/>
    </source>
</evidence>
<organism evidence="2 3">
    <name type="scientific">Edaphobacter aggregans</name>
    <dbReference type="NCBI Taxonomy" id="570835"/>
    <lineage>
        <taxon>Bacteria</taxon>
        <taxon>Pseudomonadati</taxon>
        <taxon>Acidobacteriota</taxon>
        <taxon>Terriglobia</taxon>
        <taxon>Terriglobales</taxon>
        <taxon>Acidobacteriaceae</taxon>
        <taxon>Edaphobacter</taxon>
    </lineage>
</organism>
<proteinExistence type="predicted"/>
<reference evidence="2 3" key="1">
    <citation type="submission" date="2018-12" db="EMBL/GenBank/DDBJ databases">
        <title>Sequencing of bacterial isolates from soil warming experiment in Harvard Forest, Massachusetts, USA.</title>
        <authorList>
            <person name="Deangelis K."/>
        </authorList>
    </citation>
    <scope>NUCLEOTIDE SEQUENCE [LARGE SCALE GENOMIC DNA]</scope>
    <source>
        <strain evidence="2 3">EB153</strain>
    </source>
</reference>
<name>A0A3R9WE80_9BACT</name>
<gene>
    <name evidence="2" type="ORF">EDE15_0585</name>
</gene>
<feature type="compositionally biased region" description="Gly residues" evidence="1">
    <location>
        <begin position="66"/>
        <end position="75"/>
    </location>
</feature>
<accession>A0A3R9WE80</accession>
<feature type="region of interest" description="Disordered" evidence="1">
    <location>
        <begin position="62"/>
        <end position="181"/>
    </location>
</feature>
<evidence type="ECO:0000313" key="2">
    <source>
        <dbReference type="EMBL" id="RSL15109.1"/>
    </source>
</evidence>